<evidence type="ECO:0000313" key="2">
    <source>
        <dbReference type="EMBL" id="AZN73173.1"/>
    </source>
</evidence>
<feature type="compositionally biased region" description="Basic and acidic residues" evidence="1">
    <location>
        <begin position="15"/>
        <end position="30"/>
    </location>
</feature>
<dbReference type="EMBL" id="CP032509">
    <property type="protein sequence ID" value="AZN73173.1"/>
    <property type="molecule type" value="Genomic_DNA"/>
</dbReference>
<name>A0A3Q8XQX0_9HYPH</name>
<dbReference type="InterPro" id="IPR038444">
    <property type="entry name" value="DUF465_sf"/>
</dbReference>
<dbReference type="Pfam" id="PF04325">
    <property type="entry name" value="DUF465"/>
    <property type="match status" value="1"/>
</dbReference>
<organism evidence="2 3">
    <name type="scientific">Georhizobium profundi</name>
    <dbReference type="NCBI Taxonomy" id="2341112"/>
    <lineage>
        <taxon>Bacteria</taxon>
        <taxon>Pseudomonadati</taxon>
        <taxon>Pseudomonadota</taxon>
        <taxon>Alphaproteobacteria</taxon>
        <taxon>Hyphomicrobiales</taxon>
        <taxon>Rhizobiaceae</taxon>
        <taxon>Georhizobium</taxon>
    </lineage>
</organism>
<dbReference type="KEGG" id="abaw:D5400_19435"/>
<evidence type="ECO:0000313" key="3">
    <source>
        <dbReference type="Proteomes" id="UP000268192"/>
    </source>
</evidence>
<gene>
    <name evidence="2" type="ORF">D5400_19435</name>
</gene>
<dbReference type="InterPro" id="IPR007420">
    <property type="entry name" value="DUF465"/>
</dbReference>
<dbReference type="Gene3D" id="6.10.280.50">
    <property type="match status" value="1"/>
</dbReference>
<dbReference type="OrthoDB" id="7362854at2"/>
<evidence type="ECO:0000256" key="1">
    <source>
        <dbReference type="SAM" id="MobiDB-lite"/>
    </source>
</evidence>
<accession>A0A3Q8XQX0</accession>
<protein>
    <submittedName>
        <fullName evidence="2">DUF465 domain-containing protein</fullName>
    </submittedName>
</protein>
<proteinExistence type="predicted"/>
<dbReference type="Proteomes" id="UP000268192">
    <property type="component" value="Chromosome"/>
</dbReference>
<dbReference type="AlphaFoldDB" id="A0A3Q8XQX0"/>
<dbReference type="RefSeq" id="WP_126011813.1">
    <property type="nucleotide sequence ID" value="NZ_CP032509.1"/>
</dbReference>
<feature type="region of interest" description="Disordered" evidence="1">
    <location>
        <begin position="1"/>
        <end position="33"/>
    </location>
</feature>
<keyword evidence="3" id="KW-1185">Reference proteome</keyword>
<sequence length="58" mass="6773">MTVEAHLATLKQKHGSLEEQLHAERTRPSGKDQTIVELKRQKLRLKDEIERLQAKMSH</sequence>
<reference evidence="2 3" key="1">
    <citation type="submission" date="2018-09" db="EMBL/GenBank/DDBJ databases">
        <title>Marinorhizobium profundi gen. nov., sp. nov., isolated from a deep-sea sediment sample from the New Britain Trench and proposal of Marinorhizobiaceae fam. nov. in the order Rhizobiales of the class Alphaproteobacteria.</title>
        <authorList>
            <person name="Cao J."/>
        </authorList>
    </citation>
    <scope>NUCLEOTIDE SEQUENCE [LARGE SCALE GENOMIC DNA]</scope>
    <source>
        <strain evidence="2 3">WS11</strain>
    </source>
</reference>